<sequence length="36" mass="4236">MTSEERQATQEWGDTLYQVKKMRCTCLMNLRIEQGG</sequence>
<evidence type="ECO:0000313" key="1">
    <source>
        <dbReference type="EMBL" id="DAE11978.1"/>
    </source>
</evidence>
<name>A0A8S5PYL2_9CAUD</name>
<reference evidence="1" key="1">
    <citation type="journal article" date="2021" name="Proc. Natl. Acad. Sci. U.S.A.">
        <title>A Catalog of Tens of Thousands of Viruses from Human Metagenomes Reveals Hidden Associations with Chronic Diseases.</title>
        <authorList>
            <person name="Tisza M.J."/>
            <person name="Buck C.B."/>
        </authorList>
    </citation>
    <scope>NUCLEOTIDE SEQUENCE</scope>
    <source>
        <strain evidence="1">CtBtT5</strain>
    </source>
</reference>
<organism evidence="1">
    <name type="scientific">Myoviridae sp. ctBtT5</name>
    <dbReference type="NCBI Taxonomy" id="2825048"/>
    <lineage>
        <taxon>Viruses</taxon>
        <taxon>Duplodnaviria</taxon>
        <taxon>Heunggongvirae</taxon>
        <taxon>Uroviricota</taxon>
        <taxon>Caudoviricetes</taxon>
    </lineage>
</organism>
<protein>
    <submittedName>
        <fullName evidence="1">Uncharacterized protein</fullName>
    </submittedName>
</protein>
<proteinExistence type="predicted"/>
<accession>A0A8S5PYL2</accession>
<dbReference type="EMBL" id="BK015540">
    <property type="protein sequence ID" value="DAE11978.1"/>
    <property type="molecule type" value="Genomic_DNA"/>
</dbReference>